<dbReference type="EMBL" id="CP015102">
    <property type="protein sequence ID" value="ASJ05916.1"/>
    <property type="molecule type" value="Genomic_DNA"/>
</dbReference>
<protein>
    <recommendedName>
        <fullName evidence="1">DUF2357 domain-containing protein</fullName>
    </recommendedName>
</protein>
<dbReference type="Pfam" id="PF09823">
    <property type="entry name" value="DUF2357"/>
    <property type="match status" value="1"/>
</dbReference>
<evidence type="ECO:0000313" key="2">
    <source>
        <dbReference type="EMBL" id="ASJ05916.1"/>
    </source>
</evidence>
<evidence type="ECO:0000313" key="3">
    <source>
        <dbReference type="Proteomes" id="UP000197418"/>
    </source>
</evidence>
<gene>
    <name evidence="2" type="ORF">A3L08_00475</name>
</gene>
<sequence length="544" mass="62278">MECIDGTPLDGWRIFSAKAGCRAFKGKDKLYLIEWTDYYVEGTNNSLKTVLINGKPARRLKNGLFVVSFGNFVGLSELVLLFESGKTTKVPVEVLSLKVSRMYPELFSSFSGHWIERLSRLQNAFVETLTGEILQYSSAIPFHLESPTGFSTLESDEPINELFAYRFLRSNGERIIEAFETVLRRMKRKLVVEEELLRPDEVDEITPEALLSIVQHPEYLAPAGEGVLIADYLNGYAPTKVLGYMKYESFDTLENRFAKYFLNLLIEWSERVIETLGEKKANLGPIKELRGELEFIGSDGVWDDVGGMTLFHYTSQTLLKGDGYRDLLELYREFTARVPFFEELQRATDNKDIAKLYEYWAFFGLVEELGEILGKKELKVRILPSGELSERGDVYAEFDNGWRLYYNKPLSPTRWSYSVSLRPDFSLFNGNPSKKSTELIGVFDAKFKLDVVDKPKKIEEFDEETETAEKTGNYETWAKLEDVYKMHTYRDALGCRFAVVVYPGERSVFFDMNRGKVGGFALEEVLTGELNGVGYLRLVPEVKK</sequence>
<dbReference type="OrthoDB" id="67718at2157"/>
<keyword evidence="3" id="KW-1185">Reference proteome</keyword>
<name>A0A218P554_9EURY</name>
<organism evidence="2 3">
    <name type="scientific">Thermococcus pacificus</name>
    <dbReference type="NCBI Taxonomy" id="71998"/>
    <lineage>
        <taxon>Archaea</taxon>
        <taxon>Methanobacteriati</taxon>
        <taxon>Methanobacteriota</taxon>
        <taxon>Thermococci</taxon>
        <taxon>Thermococcales</taxon>
        <taxon>Thermococcaceae</taxon>
        <taxon>Thermococcus</taxon>
    </lineage>
</organism>
<reference evidence="2 3" key="1">
    <citation type="submission" date="2016-04" db="EMBL/GenBank/DDBJ databases">
        <title>Complete genome sequence of Thermococcus pacificus type strain P4.</title>
        <authorList>
            <person name="Oger P.M."/>
        </authorList>
    </citation>
    <scope>NUCLEOTIDE SEQUENCE [LARGE SCALE GENOMIC DNA]</scope>
    <source>
        <strain evidence="2 3">P-4</strain>
    </source>
</reference>
<dbReference type="InterPro" id="IPR018633">
    <property type="entry name" value="DUF2357"/>
</dbReference>
<evidence type="ECO:0000259" key="1">
    <source>
        <dbReference type="Pfam" id="PF09823"/>
    </source>
</evidence>
<dbReference type="Proteomes" id="UP000197418">
    <property type="component" value="Chromosome"/>
</dbReference>
<feature type="domain" description="DUF2357" evidence="1">
    <location>
        <begin position="68"/>
        <end position="331"/>
    </location>
</feature>
<proteinExistence type="predicted"/>
<dbReference type="GeneID" id="33314699"/>
<dbReference type="KEGG" id="tpaf:A3L08_00475"/>
<dbReference type="InterPro" id="IPR007505">
    <property type="entry name" value="PDDEXK_7"/>
</dbReference>
<dbReference type="RefSeq" id="WP_088853179.1">
    <property type="nucleotide sequence ID" value="NZ_CP015102.1"/>
</dbReference>
<dbReference type="Pfam" id="PF04411">
    <property type="entry name" value="PDDEXK_7"/>
    <property type="match status" value="1"/>
</dbReference>
<accession>A0A218P554</accession>
<dbReference type="AlphaFoldDB" id="A0A218P554"/>